<dbReference type="InterPro" id="IPR027417">
    <property type="entry name" value="P-loop_NTPase"/>
</dbReference>
<accession>A0A143DFU4</accession>
<protein>
    <recommendedName>
        <fullName evidence="2">non-specific protein-tyrosine kinase</fullName>
        <ecNumber evidence="2">2.7.10.2</ecNumber>
    </recommendedName>
</protein>
<dbReference type="InterPro" id="IPR005702">
    <property type="entry name" value="Wzc-like_C"/>
</dbReference>
<keyword evidence="9" id="KW-0175">Coiled coil</keyword>
<evidence type="ECO:0000256" key="7">
    <source>
        <dbReference type="ARBA" id="ARBA00023137"/>
    </source>
</evidence>
<dbReference type="STRING" id="1549855.AY555_09850"/>
<dbReference type="RefSeq" id="WP_066136221.1">
    <property type="nucleotide sequence ID" value="NZ_CP014525.1"/>
</dbReference>
<reference evidence="12 13" key="1">
    <citation type="submission" date="2016-02" db="EMBL/GenBank/DDBJ databases">
        <title>Complete Genome of H5569, the type strain of the newly described species Haematospirillium jordaniae.</title>
        <authorList>
            <person name="Nicholson A.C."/>
            <person name="Humrighouse B.W."/>
            <person name="Loparov V."/>
            <person name="McQuiston J.R."/>
        </authorList>
    </citation>
    <scope>NUCLEOTIDE SEQUENCE [LARGE SCALE GENOMIC DNA]</scope>
    <source>
        <strain evidence="12 13">H5569</strain>
    </source>
</reference>
<keyword evidence="4" id="KW-0547">Nucleotide-binding</keyword>
<sequence>MSGIQVTGQHRDDGAFDTILRLLWRRWRTVISPALVLMAMTLIAGAVMPRHYTATSVIMLDRGQPENVTGVAGVNPALPREPVSILGEIEVLRSPALISALIKAEDLENDPEFVPALALQESTAWLDGFLAALKPEPDPIPAGASPALHTVRKAISVNQMNRALVIGISVSTREPAKSARLSNRLVELYLEHQRQARTEAVMSVSSFLNDRLENLRQAVNEADAKVTVFRSTHGLGQNGEISLAAQQRTDLNNQLVQARTTRVSTEARLERLRLAANHDDLENMPDVLLSPTVQNLKAREAELSRTLADLNARYGEKHPYIRDTRAQLEDLRRRITSEAITILRSMENEASIARIRERSLTAELRDLENQRQTEGEAMIQLRELEREAETSRALYQTFMMRMKETGSQAGLDIPDTRVVSRAPVPDRPGGTPRGALVIASFFVGLLPGLVLAILVERLDRKLRHPRDIPQKLGLHLAGLMPRETAAPRNTVPPGSTAEELRALIARVWPAGDAPGPSILGVTSTLPGEGKTTLVYRLGQVLARSGRKVLLVDADLRRPALTPLATGNPVDPDHSSAPNLMSVLAGTQTPESSIICLQQNSLFLLPGAIAGAAAPDLLEGPGFMSLLRYMQDNFDIVLLDAPPVMPVADARVMARFCQTMLFAVRWESTPDDAIQQALELLDASGAGVPLMAVMTMIDLRKQATYGYGGYRKHYSAYQEYYAY</sequence>
<gene>
    <name evidence="12" type="ORF">AY555_09850</name>
</gene>
<evidence type="ECO:0000256" key="10">
    <source>
        <dbReference type="SAM" id="Phobius"/>
    </source>
</evidence>
<comment type="catalytic activity">
    <reaction evidence="8">
        <text>L-tyrosyl-[protein] + ATP = O-phospho-L-tyrosyl-[protein] + ADP + H(+)</text>
        <dbReference type="Rhea" id="RHEA:10596"/>
        <dbReference type="Rhea" id="RHEA-COMP:10136"/>
        <dbReference type="Rhea" id="RHEA-COMP:20101"/>
        <dbReference type="ChEBI" id="CHEBI:15378"/>
        <dbReference type="ChEBI" id="CHEBI:30616"/>
        <dbReference type="ChEBI" id="CHEBI:46858"/>
        <dbReference type="ChEBI" id="CHEBI:61978"/>
        <dbReference type="ChEBI" id="CHEBI:456216"/>
        <dbReference type="EC" id="2.7.10.2"/>
    </reaction>
</comment>
<evidence type="ECO:0000256" key="9">
    <source>
        <dbReference type="SAM" id="Coils"/>
    </source>
</evidence>
<dbReference type="Pfam" id="PF13614">
    <property type="entry name" value="AAA_31"/>
    <property type="match status" value="1"/>
</dbReference>
<keyword evidence="13" id="KW-1185">Reference proteome</keyword>
<keyword evidence="6" id="KW-0067">ATP-binding</keyword>
<feature type="transmembrane region" description="Helical" evidence="10">
    <location>
        <begin position="30"/>
        <end position="48"/>
    </location>
</feature>
<feature type="transmembrane region" description="Helical" evidence="10">
    <location>
        <begin position="434"/>
        <end position="455"/>
    </location>
</feature>
<dbReference type="InterPro" id="IPR025669">
    <property type="entry name" value="AAA_dom"/>
</dbReference>
<evidence type="ECO:0000256" key="5">
    <source>
        <dbReference type="ARBA" id="ARBA00022777"/>
    </source>
</evidence>
<evidence type="ECO:0000256" key="8">
    <source>
        <dbReference type="ARBA" id="ARBA00051245"/>
    </source>
</evidence>
<evidence type="ECO:0000256" key="4">
    <source>
        <dbReference type="ARBA" id="ARBA00022741"/>
    </source>
</evidence>
<evidence type="ECO:0000313" key="13">
    <source>
        <dbReference type="Proteomes" id="UP000076066"/>
    </source>
</evidence>
<dbReference type="PANTHER" id="PTHR32309:SF13">
    <property type="entry name" value="FERRIC ENTEROBACTIN TRANSPORT PROTEIN FEPE"/>
    <property type="match status" value="1"/>
</dbReference>
<keyword evidence="10" id="KW-0472">Membrane</keyword>
<dbReference type="EMBL" id="CP014525">
    <property type="protein sequence ID" value="AMW35429.1"/>
    <property type="molecule type" value="Genomic_DNA"/>
</dbReference>
<dbReference type="KEGG" id="hjo:AY555_09850"/>
<dbReference type="PANTHER" id="PTHR32309">
    <property type="entry name" value="TYROSINE-PROTEIN KINASE"/>
    <property type="match status" value="1"/>
</dbReference>
<evidence type="ECO:0000256" key="1">
    <source>
        <dbReference type="ARBA" id="ARBA00007316"/>
    </source>
</evidence>
<dbReference type="GO" id="GO:0004713">
    <property type="term" value="F:protein tyrosine kinase activity"/>
    <property type="evidence" value="ECO:0007669"/>
    <property type="project" value="TreeGrafter"/>
</dbReference>
<dbReference type="InterPro" id="IPR050445">
    <property type="entry name" value="Bact_polysacc_biosynth/exp"/>
</dbReference>
<proteinExistence type="inferred from homology"/>
<dbReference type="CDD" id="cd05387">
    <property type="entry name" value="BY-kinase"/>
    <property type="match status" value="1"/>
</dbReference>
<keyword evidence="10" id="KW-1133">Transmembrane helix</keyword>
<dbReference type="EC" id="2.7.10.2" evidence="2"/>
<dbReference type="AlphaFoldDB" id="A0A143DFU4"/>
<keyword evidence="3" id="KW-0808">Transferase</keyword>
<dbReference type="GO" id="GO:0005886">
    <property type="term" value="C:plasma membrane"/>
    <property type="evidence" value="ECO:0007669"/>
    <property type="project" value="TreeGrafter"/>
</dbReference>
<dbReference type="OrthoDB" id="230260at2"/>
<keyword evidence="5" id="KW-0418">Kinase</keyword>
<keyword evidence="7" id="KW-0829">Tyrosine-protein kinase</keyword>
<dbReference type="SUPFAM" id="SSF52540">
    <property type="entry name" value="P-loop containing nucleoside triphosphate hydrolases"/>
    <property type="match status" value="1"/>
</dbReference>
<feature type="coiled-coil region" evidence="9">
    <location>
        <begin position="350"/>
        <end position="387"/>
    </location>
</feature>
<keyword evidence="10" id="KW-0812">Transmembrane</keyword>
<evidence type="ECO:0000313" key="12">
    <source>
        <dbReference type="EMBL" id="AMW35429.1"/>
    </source>
</evidence>
<feature type="domain" description="AAA" evidence="11">
    <location>
        <begin position="527"/>
        <end position="647"/>
    </location>
</feature>
<evidence type="ECO:0000256" key="3">
    <source>
        <dbReference type="ARBA" id="ARBA00022679"/>
    </source>
</evidence>
<evidence type="ECO:0000256" key="2">
    <source>
        <dbReference type="ARBA" id="ARBA00011903"/>
    </source>
</evidence>
<comment type="similarity">
    <text evidence="1">Belongs to the CpsD/CapB family.</text>
</comment>
<evidence type="ECO:0000259" key="11">
    <source>
        <dbReference type="Pfam" id="PF13614"/>
    </source>
</evidence>
<dbReference type="Gene3D" id="3.40.50.300">
    <property type="entry name" value="P-loop containing nucleotide triphosphate hydrolases"/>
    <property type="match status" value="1"/>
</dbReference>
<dbReference type="Proteomes" id="UP000076066">
    <property type="component" value="Chromosome"/>
</dbReference>
<organism evidence="12 13">
    <name type="scientific">Haematospirillum jordaniae</name>
    <dbReference type="NCBI Taxonomy" id="1549855"/>
    <lineage>
        <taxon>Bacteria</taxon>
        <taxon>Pseudomonadati</taxon>
        <taxon>Pseudomonadota</taxon>
        <taxon>Alphaproteobacteria</taxon>
        <taxon>Rhodospirillales</taxon>
        <taxon>Novispirillaceae</taxon>
        <taxon>Haematospirillum</taxon>
    </lineage>
</organism>
<evidence type="ECO:0000256" key="6">
    <source>
        <dbReference type="ARBA" id="ARBA00022840"/>
    </source>
</evidence>
<dbReference type="GeneID" id="53317454"/>
<name>A0A143DFU4_9PROT</name>